<keyword evidence="9 11" id="KW-0472">Membrane</keyword>
<evidence type="ECO:0000256" key="7">
    <source>
        <dbReference type="ARBA" id="ARBA00023004"/>
    </source>
</evidence>
<dbReference type="InterPro" id="IPR005804">
    <property type="entry name" value="FA_desaturase_dom"/>
</dbReference>
<evidence type="ECO:0000313" key="13">
    <source>
        <dbReference type="EMBL" id="XDV57320.1"/>
    </source>
</evidence>
<dbReference type="InterPro" id="IPR015876">
    <property type="entry name" value="Acyl-CoA_DS"/>
</dbReference>
<dbReference type="RefSeq" id="WP_369721745.1">
    <property type="nucleotide sequence ID" value="NZ_CP165734.1"/>
</dbReference>
<sequence>MQLKRDHRIIRSRHFRKMQRRHFIVFDVLPFVGTLVAVGLLFYRPIGATELSLFFGFWLITGLGLTVGYHRLFTHRAFATSTAMSAILIIMGSMAGRGPMLSWAAMHRRHHELSDHEGDLHSPLLHGDGVLGRLRGFLHAHLTWMIEHDYPNVAHYVPDLMANRMLVAVNSYYYSWVALGLLLPAAIGGLATMSAWGALSGLLWGGVVRMFVVEQTMSAINSVMHTFGAQPFVTRDDNSRNLGVMAWLAWGRVGTITITPFHIPPLSVCAGSSSMPASSSSARWRRLGSPGTSRCRARTRSPGARCGSRATLRPTWKRAEHHRRRCRR</sequence>
<keyword evidence="6" id="KW-0560">Oxidoreductase</keyword>
<dbReference type="Pfam" id="PF00487">
    <property type="entry name" value="FA_desaturase"/>
    <property type="match status" value="1"/>
</dbReference>
<evidence type="ECO:0000256" key="10">
    <source>
        <dbReference type="SAM" id="MobiDB-lite"/>
    </source>
</evidence>
<dbReference type="PANTHER" id="PTHR11351">
    <property type="entry name" value="ACYL-COA DESATURASE"/>
    <property type="match status" value="1"/>
</dbReference>
<organism evidence="13">
    <name type="scientific">Bradyrhizobium sp. LLZ17</name>
    <dbReference type="NCBI Taxonomy" id="3239388"/>
    <lineage>
        <taxon>Bacteria</taxon>
        <taxon>Pseudomonadati</taxon>
        <taxon>Pseudomonadota</taxon>
        <taxon>Alphaproteobacteria</taxon>
        <taxon>Hyphomicrobiales</taxon>
        <taxon>Nitrobacteraceae</taxon>
        <taxon>Bradyrhizobium</taxon>
    </lineage>
</organism>
<dbReference type="PANTHER" id="PTHR11351:SF3">
    <property type="entry name" value="BLL4393 PROTEIN"/>
    <property type="match status" value="1"/>
</dbReference>
<evidence type="ECO:0000256" key="5">
    <source>
        <dbReference type="ARBA" id="ARBA00022989"/>
    </source>
</evidence>
<feature type="domain" description="Fatty acid desaturase" evidence="12">
    <location>
        <begin position="54"/>
        <end position="251"/>
    </location>
</feature>
<dbReference type="EMBL" id="CP165734">
    <property type="protein sequence ID" value="XDV57320.1"/>
    <property type="molecule type" value="Genomic_DNA"/>
</dbReference>
<dbReference type="GO" id="GO:0006631">
    <property type="term" value="P:fatty acid metabolic process"/>
    <property type="evidence" value="ECO:0007669"/>
    <property type="project" value="UniProtKB-KW"/>
</dbReference>
<evidence type="ECO:0000256" key="8">
    <source>
        <dbReference type="ARBA" id="ARBA00023098"/>
    </source>
</evidence>
<dbReference type="GO" id="GO:0016020">
    <property type="term" value="C:membrane"/>
    <property type="evidence" value="ECO:0007669"/>
    <property type="project" value="UniProtKB-SubCell"/>
</dbReference>
<name>A0AB39XH87_9BRAD</name>
<evidence type="ECO:0000256" key="1">
    <source>
        <dbReference type="ARBA" id="ARBA00004141"/>
    </source>
</evidence>
<dbReference type="AlphaFoldDB" id="A0AB39XH87"/>
<gene>
    <name evidence="13" type="ORF">AB8Z38_32995</name>
</gene>
<evidence type="ECO:0000256" key="11">
    <source>
        <dbReference type="SAM" id="Phobius"/>
    </source>
</evidence>
<evidence type="ECO:0000256" key="2">
    <source>
        <dbReference type="ARBA" id="ARBA00008749"/>
    </source>
</evidence>
<evidence type="ECO:0000256" key="3">
    <source>
        <dbReference type="ARBA" id="ARBA00022692"/>
    </source>
</evidence>
<dbReference type="CDD" id="cd01060">
    <property type="entry name" value="Membrane-FADS-like"/>
    <property type="match status" value="1"/>
</dbReference>
<evidence type="ECO:0000259" key="12">
    <source>
        <dbReference type="Pfam" id="PF00487"/>
    </source>
</evidence>
<keyword evidence="4" id="KW-0276">Fatty acid metabolism</keyword>
<evidence type="ECO:0000256" key="4">
    <source>
        <dbReference type="ARBA" id="ARBA00022832"/>
    </source>
</evidence>
<feature type="region of interest" description="Disordered" evidence="10">
    <location>
        <begin position="277"/>
        <end position="308"/>
    </location>
</feature>
<feature type="transmembrane region" description="Helical" evidence="11">
    <location>
        <begin position="77"/>
        <end position="96"/>
    </location>
</feature>
<feature type="transmembrane region" description="Helical" evidence="11">
    <location>
        <begin position="51"/>
        <end position="70"/>
    </location>
</feature>
<keyword evidence="5 11" id="KW-1133">Transmembrane helix</keyword>
<keyword evidence="3 11" id="KW-0812">Transmembrane</keyword>
<feature type="transmembrane region" description="Helical" evidence="11">
    <location>
        <begin position="21"/>
        <end position="45"/>
    </location>
</feature>
<dbReference type="GO" id="GO:0016717">
    <property type="term" value="F:oxidoreductase activity, acting on paired donors, with oxidation of a pair of donors resulting in the reduction of molecular oxygen to two molecules of water"/>
    <property type="evidence" value="ECO:0007669"/>
    <property type="project" value="InterPro"/>
</dbReference>
<proteinExistence type="inferred from homology"/>
<feature type="transmembrane region" description="Helical" evidence="11">
    <location>
        <begin position="173"/>
        <end position="199"/>
    </location>
</feature>
<dbReference type="PRINTS" id="PR00075">
    <property type="entry name" value="FACDDSATRASE"/>
</dbReference>
<accession>A0AB39XH87</accession>
<reference evidence="13" key="1">
    <citation type="submission" date="2024-08" db="EMBL/GenBank/DDBJ databases">
        <authorList>
            <person name="Chaddad Z."/>
            <person name="Lamrabet M."/>
            <person name="Bouhnik O."/>
            <person name="Alami S."/>
            <person name="Wipf D."/>
            <person name="Courty P.E."/>
            <person name="Missbah El Idrissi M."/>
        </authorList>
    </citation>
    <scope>NUCLEOTIDE SEQUENCE</scope>
    <source>
        <strain evidence="13">LLZ17</strain>
    </source>
</reference>
<evidence type="ECO:0000256" key="9">
    <source>
        <dbReference type="ARBA" id="ARBA00023136"/>
    </source>
</evidence>
<comment type="subcellular location">
    <subcellularLocation>
        <location evidence="1">Membrane</location>
        <topology evidence="1">Multi-pass membrane protein</topology>
    </subcellularLocation>
</comment>
<evidence type="ECO:0000256" key="6">
    <source>
        <dbReference type="ARBA" id="ARBA00023002"/>
    </source>
</evidence>
<comment type="similarity">
    <text evidence="2">Belongs to the fatty acid desaturase type 2 family.</text>
</comment>
<protein>
    <submittedName>
        <fullName evidence="13">Acyl-CoA desaturase</fullName>
    </submittedName>
</protein>
<keyword evidence="7" id="KW-0408">Iron</keyword>
<keyword evidence="8" id="KW-0443">Lipid metabolism</keyword>